<sequence length="60" mass="6781">MYFSIRKASNGQYYFLIKSDNNETVATSELYHFKASAKATIEAIKSGIKPNSFVIDLTEK</sequence>
<protein>
    <submittedName>
        <fullName evidence="2">Prophage Lp2 protein 14</fullName>
    </submittedName>
</protein>
<organism evidence="2 3">
    <name type="scientific">Streptococcus suis</name>
    <dbReference type="NCBI Taxonomy" id="1307"/>
    <lineage>
        <taxon>Bacteria</taxon>
        <taxon>Bacillati</taxon>
        <taxon>Bacillota</taxon>
        <taxon>Bacilli</taxon>
        <taxon>Lactobacillales</taxon>
        <taxon>Streptococcaceae</taxon>
        <taxon>Streptococcus</taxon>
    </lineage>
</organism>
<dbReference type="Gene3D" id="3.30.160.160">
    <property type="entry name" value="YegP-like"/>
    <property type="match status" value="1"/>
</dbReference>
<dbReference type="Pfam" id="PF07411">
    <property type="entry name" value="DUF1508"/>
    <property type="match status" value="1"/>
</dbReference>
<dbReference type="EMBL" id="FIGO01000004">
    <property type="protein sequence ID" value="CYU67644.1"/>
    <property type="molecule type" value="Genomic_DNA"/>
</dbReference>
<feature type="domain" description="DUF1508" evidence="1">
    <location>
        <begin position="8"/>
        <end position="46"/>
    </location>
</feature>
<reference evidence="2 3" key="1">
    <citation type="submission" date="2016-02" db="EMBL/GenBank/DDBJ databases">
        <authorList>
            <consortium name="Pathogen Informatics"/>
        </authorList>
    </citation>
    <scope>NUCLEOTIDE SEQUENCE [LARGE SCALE GENOMIC DNA]</scope>
    <source>
        <strain evidence="2 3">LSS48</strain>
    </source>
</reference>
<dbReference type="InterPro" id="IPR036913">
    <property type="entry name" value="YegP-like_sf"/>
</dbReference>
<evidence type="ECO:0000259" key="1">
    <source>
        <dbReference type="Pfam" id="PF07411"/>
    </source>
</evidence>
<dbReference type="Proteomes" id="UP000073485">
    <property type="component" value="Unassembled WGS sequence"/>
</dbReference>
<name>A0A0Z8GTQ3_STRSU</name>
<evidence type="ECO:0000313" key="2">
    <source>
        <dbReference type="EMBL" id="CYU67644.1"/>
    </source>
</evidence>
<gene>
    <name evidence="2" type="primary">yegP</name>
    <name evidence="2" type="ORF">ERS132410_00803</name>
</gene>
<proteinExistence type="predicted"/>
<evidence type="ECO:0000313" key="3">
    <source>
        <dbReference type="Proteomes" id="UP000073485"/>
    </source>
</evidence>
<dbReference type="AlphaFoldDB" id="A0A0Z8GTQ3"/>
<dbReference type="SUPFAM" id="SSF160113">
    <property type="entry name" value="YegP-like"/>
    <property type="match status" value="1"/>
</dbReference>
<dbReference type="InterPro" id="IPR010879">
    <property type="entry name" value="DUF1508"/>
</dbReference>
<accession>A0A0Z8GTQ3</accession>
<dbReference type="RefSeq" id="WP_044669454.1">
    <property type="nucleotide sequence ID" value="NZ_CEDJ01000003.1"/>
</dbReference>